<name>A0A084UAZ4_9HYPH</name>
<evidence type="ECO:0000313" key="2">
    <source>
        <dbReference type="Proteomes" id="UP000053675"/>
    </source>
</evidence>
<sequence>MDKPISPPTDAKLDNEVQLLLRDIEKEAIPERLMELALKLQEALAAARYSDDGEATHDR</sequence>
<protein>
    <recommendedName>
        <fullName evidence="3">Anti-sigma factor NepR domain-containing protein</fullName>
    </recommendedName>
</protein>
<reference evidence="1 2" key="1">
    <citation type="submission" date="2014-05" db="EMBL/GenBank/DDBJ databases">
        <title>Draft Genome Sequence of Nitratireductor basaltis Strain UMTGB225, A Marine Bacterium Isolated from Green Barrel Tunicate.</title>
        <authorList>
            <person name="Gan H.Y."/>
        </authorList>
    </citation>
    <scope>NUCLEOTIDE SEQUENCE [LARGE SCALE GENOMIC DNA]</scope>
    <source>
        <strain evidence="1 2">UMTGB225</strain>
    </source>
</reference>
<keyword evidence="2" id="KW-1185">Reference proteome</keyword>
<gene>
    <name evidence="1" type="ORF">EL18_01160</name>
</gene>
<comment type="caution">
    <text evidence="1">The sequence shown here is derived from an EMBL/GenBank/DDBJ whole genome shotgun (WGS) entry which is preliminary data.</text>
</comment>
<evidence type="ECO:0000313" key="1">
    <source>
        <dbReference type="EMBL" id="KFB10130.1"/>
    </source>
</evidence>
<evidence type="ECO:0008006" key="3">
    <source>
        <dbReference type="Google" id="ProtNLM"/>
    </source>
</evidence>
<dbReference type="AlphaFoldDB" id="A0A084UAZ4"/>
<dbReference type="Proteomes" id="UP000053675">
    <property type="component" value="Unassembled WGS sequence"/>
</dbReference>
<proteinExistence type="predicted"/>
<dbReference type="PATRIC" id="fig|472175.3.peg.1166"/>
<dbReference type="EMBL" id="JMQM01000001">
    <property type="protein sequence ID" value="KFB10130.1"/>
    <property type="molecule type" value="Genomic_DNA"/>
</dbReference>
<accession>A0A084UAZ4</accession>
<organism evidence="1 2">
    <name type="scientific">Nitratireductor basaltis</name>
    <dbReference type="NCBI Taxonomy" id="472175"/>
    <lineage>
        <taxon>Bacteria</taxon>
        <taxon>Pseudomonadati</taxon>
        <taxon>Pseudomonadota</taxon>
        <taxon>Alphaproteobacteria</taxon>
        <taxon>Hyphomicrobiales</taxon>
        <taxon>Phyllobacteriaceae</taxon>
        <taxon>Nitratireductor</taxon>
    </lineage>
</organism>